<dbReference type="EMBL" id="FXAY01000006">
    <property type="protein sequence ID" value="SMG46759.1"/>
    <property type="molecule type" value="Genomic_DNA"/>
</dbReference>
<keyword evidence="10" id="KW-1185">Reference proteome</keyword>
<dbReference type="InterPro" id="IPR052159">
    <property type="entry name" value="Competence_DNA_uptake"/>
</dbReference>
<accession>A0A1X7L0T4</accession>
<feature type="transmembrane region" description="Helical" evidence="7">
    <location>
        <begin position="50"/>
        <end position="70"/>
    </location>
</feature>
<dbReference type="GO" id="GO:0005886">
    <property type="term" value="C:plasma membrane"/>
    <property type="evidence" value="ECO:0007669"/>
    <property type="project" value="UniProtKB-SubCell"/>
</dbReference>
<sequence length="839" mass="87147">MLVGQPTAASSVLIGAVACLAVSLTLWRLLAPTVGASRWGRVRRGTRRALPTVAVCAGIGACVAVAVLVLQPLREPPLLLDETQTALSAELEVVGTPAETAHSGFGGESLSGVRFEATLHRLQNADSRSDRTSTRVLVFVDGLGTADAPAIGSTIRVDARFRATDDGSQTAWLAFAEGHPQTVRPPGWQLAWAAELRARFADSARGLPGDGAELVPGLALGDDSLVDASLDESMKDSGLSHLTAVSGANCAIVIAGAFLIAGFAGLRRGARLGMAGAVLVLFVILVTPQPSVIRAAAMAAIVLVSIGASRSARGMPVLCLAVISLIVTDPWLSHSFGFALSSLATAGLLLLTRPVTSALSRWMPPWLAAVIAVPLAAQLACQPVLALLTPTVAPYSIPANLLAAPAAPIATVVGLLGCLVGSLIPPVAVPAAWLCWLPAAWIGAVARFFADAPGARLPWVPGLLGALLVLVLTALALWVLLASGAPRLRRAMAVFLAAAIVGVYGGVMIGGTIALRFSVPQNWRIAACDIGQGDAVLVKSGDVTALIDTGPDPDLLRACLERMQIGRIDLLVITHFDLDHIGGLDAVVGRADAVLVGPVDGPSDEVIVRRVVESGAIVQQAARGDRGELGALRWEVLWPTADTTLRGNGASVTMRFSGDIDALFLGDLGESDQARLMAEGRLGPVDVVKVAHHGSGDQSAELYNRIRARAGLISVGADNDYGHPNDRILEILAGAGTRVFRTDLLGLVVVSIEDGDTVVWSEKTAGAGAASLVSVPPSRLDTRNDVSEDTWLLHAAQNKRRRPRSRSSPGSRCAPRRSSSCRARSRFLPNAASGSSVSC</sequence>
<feature type="transmembrane region" description="Helical" evidence="7">
    <location>
        <begin position="338"/>
        <end position="355"/>
    </location>
</feature>
<evidence type="ECO:0000256" key="1">
    <source>
        <dbReference type="ARBA" id="ARBA00004651"/>
    </source>
</evidence>
<dbReference type="CDD" id="cd07731">
    <property type="entry name" value="ComA-like_MBL-fold"/>
    <property type="match status" value="1"/>
</dbReference>
<keyword evidence="5 7" id="KW-0472">Membrane</keyword>
<evidence type="ECO:0000256" key="2">
    <source>
        <dbReference type="ARBA" id="ARBA00022475"/>
    </source>
</evidence>
<feature type="transmembrane region" description="Helical" evidence="7">
    <location>
        <begin position="367"/>
        <end position="389"/>
    </location>
</feature>
<comment type="subcellular location">
    <subcellularLocation>
        <location evidence="1">Cell membrane</location>
        <topology evidence="1">Multi-pass membrane protein</topology>
    </subcellularLocation>
</comment>
<proteinExistence type="predicted"/>
<dbReference type="InterPro" id="IPR004477">
    <property type="entry name" value="ComEC_N"/>
</dbReference>
<dbReference type="AlphaFoldDB" id="A0A1X7L0T4"/>
<evidence type="ECO:0000259" key="8">
    <source>
        <dbReference type="SMART" id="SM00849"/>
    </source>
</evidence>
<feature type="transmembrane region" description="Helical" evidence="7">
    <location>
        <begin position="401"/>
        <end position="424"/>
    </location>
</feature>
<dbReference type="Proteomes" id="UP000193244">
    <property type="component" value="Unassembled WGS sequence"/>
</dbReference>
<organism evidence="9 10">
    <name type="scientific">Agreia pratensis</name>
    <dbReference type="NCBI Taxonomy" id="150121"/>
    <lineage>
        <taxon>Bacteria</taxon>
        <taxon>Bacillati</taxon>
        <taxon>Actinomycetota</taxon>
        <taxon>Actinomycetes</taxon>
        <taxon>Micrococcales</taxon>
        <taxon>Microbacteriaceae</taxon>
        <taxon>Agreia</taxon>
    </lineage>
</organism>
<evidence type="ECO:0000256" key="5">
    <source>
        <dbReference type="ARBA" id="ARBA00023136"/>
    </source>
</evidence>
<feature type="transmembrane region" description="Helical" evidence="7">
    <location>
        <begin position="462"/>
        <end position="481"/>
    </location>
</feature>
<evidence type="ECO:0000256" key="4">
    <source>
        <dbReference type="ARBA" id="ARBA00022989"/>
    </source>
</evidence>
<feature type="domain" description="Metallo-beta-lactamase" evidence="8">
    <location>
        <begin position="532"/>
        <end position="718"/>
    </location>
</feature>
<protein>
    <submittedName>
        <fullName evidence="9">Competence protein ComEC</fullName>
    </submittedName>
</protein>
<feature type="region of interest" description="Disordered" evidence="6">
    <location>
        <begin position="794"/>
        <end position="825"/>
    </location>
</feature>
<dbReference type="InterPro" id="IPR001279">
    <property type="entry name" value="Metallo-B-lactamas"/>
</dbReference>
<name>A0A1X7L0T4_9MICO</name>
<feature type="transmembrane region" description="Helical" evidence="7">
    <location>
        <begin position="12"/>
        <end position="30"/>
    </location>
</feature>
<feature type="compositionally biased region" description="Low complexity" evidence="6">
    <location>
        <begin position="806"/>
        <end position="822"/>
    </location>
</feature>
<dbReference type="InterPro" id="IPR035681">
    <property type="entry name" value="ComA-like_MBL"/>
</dbReference>
<dbReference type="NCBIfam" id="TIGR00360">
    <property type="entry name" value="ComEC_N-term"/>
    <property type="match status" value="1"/>
</dbReference>
<evidence type="ECO:0000313" key="10">
    <source>
        <dbReference type="Proteomes" id="UP000193244"/>
    </source>
</evidence>
<feature type="transmembrane region" description="Helical" evidence="7">
    <location>
        <begin position="493"/>
        <end position="515"/>
    </location>
</feature>
<evidence type="ECO:0000256" key="7">
    <source>
        <dbReference type="SAM" id="Phobius"/>
    </source>
</evidence>
<keyword evidence="2" id="KW-1003">Cell membrane</keyword>
<keyword evidence="4 7" id="KW-1133">Transmembrane helix</keyword>
<dbReference type="InterPro" id="IPR036866">
    <property type="entry name" value="RibonucZ/Hydroxyglut_hydro"/>
</dbReference>
<dbReference type="Pfam" id="PF00753">
    <property type="entry name" value="Lactamase_B"/>
    <property type="match status" value="1"/>
</dbReference>
<dbReference type="SMART" id="SM00849">
    <property type="entry name" value="Lactamase_B"/>
    <property type="match status" value="1"/>
</dbReference>
<feature type="transmembrane region" description="Helical" evidence="7">
    <location>
        <begin position="239"/>
        <end position="262"/>
    </location>
</feature>
<dbReference type="Pfam" id="PF03772">
    <property type="entry name" value="Competence"/>
    <property type="match status" value="1"/>
</dbReference>
<gene>
    <name evidence="9" type="ORF">SAMN06296010_3121</name>
</gene>
<dbReference type="PANTHER" id="PTHR30619">
    <property type="entry name" value="DNA INTERNALIZATION/COMPETENCE PROTEIN COMEC/REC2"/>
    <property type="match status" value="1"/>
</dbReference>
<evidence type="ECO:0000256" key="6">
    <source>
        <dbReference type="SAM" id="MobiDB-lite"/>
    </source>
</evidence>
<dbReference type="STRING" id="150121.SAMN06296010_3121"/>
<reference evidence="10" key="1">
    <citation type="submission" date="2017-04" db="EMBL/GenBank/DDBJ databases">
        <authorList>
            <person name="Varghese N."/>
            <person name="Submissions S."/>
        </authorList>
    </citation>
    <scope>NUCLEOTIDE SEQUENCE [LARGE SCALE GENOMIC DNA]</scope>
    <source>
        <strain evidence="10">VKM Ac-2510</strain>
    </source>
</reference>
<dbReference type="PANTHER" id="PTHR30619:SF1">
    <property type="entry name" value="RECOMBINATION PROTEIN 2"/>
    <property type="match status" value="1"/>
</dbReference>
<dbReference type="Gene3D" id="3.60.15.10">
    <property type="entry name" value="Ribonuclease Z/Hydroxyacylglutathione hydrolase-like"/>
    <property type="match status" value="1"/>
</dbReference>
<keyword evidence="3 7" id="KW-0812">Transmembrane</keyword>
<evidence type="ECO:0000313" key="9">
    <source>
        <dbReference type="EMBL" id="SMG46759.1"/>
    </source>
</evidence>
<evidence type="ECO:0000256" key="3">
    <source>
        <dbReference type="ARBA" id="ARBA00022692"/>
    </source>
</evidence>
<feature type="transmembrane region" description="Helical" evidence="7">
    <location>
        <begin position="431"/>
        <end position="450"/>
    </location>
</feature>
<dbReference type="SUPFAM" id="SSF56281">
    <property type="entry name" value="Metallo-hydrolase/oxidoreductase"/>
    <property type="match status" value="1"/>
</dbReference>
<dbReference type="RefSeq" id="WP_176223386.1">
    <property type="nucleotide sequence ID" value="NZ_FXAY01000006.1"/>
</dbReference>